<gene>
    <name evidence="3" type="ORF">KI387_019971</name>
</gene>
<feature type="non-terminal residue" evidence="3">
    <location>
        <position position="1"/>
    </location>
</feature>
<name>A0AA38LEI6_TAXCH</name>
<protein>
    <recommendedName>
        <fullName evidence="2">Retrotransposon gag domain-containing protein</fullName>
    </recommendedName>
</protein>
<reference evidence="3 4" key="1">
    <citation type="journal article" date="2021" name="Nat. Plants">
        <title>The Taxus genome provides insights into paclitaxel biosynthesis.</title>
        <authorList>
            <person name="Xiong X."/>
            <person name="Gou J."/>
            <person name="Liao Q."/>
            <person name="Li Y."/>
            <person name="Zhou Q."/>
            <person name="Bi G."/>
            <person name="Li C."/>
            <person name="Du R."/>
            <person name="Wang X."/>
            <person name="Sun T."/>
            <person name="Guo L."/>
            <person name="Liang H."/>
            <person name="Lu P."/>
            <person name="Wu Y."/>
            <person name="Zhang Z."/>
            <person name="Ro D.K."/>
            <person name="Shang Y."/>
            <person name="Huang S."/>
            <person name="Yan J."/>
        </authorList>
    </citation>
    <scope>NUCLEOTIDE SEQUENCE [LARGE SCALE GENOMIC DNA]</scope>
    <source>
        <strain evidence="3">Ta-2019</strain>
    </source>
</reference>
<feature type="non-terminal residue" evidence="3">
    <location>
        <position position="392"/>
    </location>
</feature>
<evidence type="ECO:0000256" key="1">
    <source>
        <dbReference type="SAM" id="MobiDB-lite"/>
    </source>
</evidence>
<proteinExistence type="predicted"/>
<evidence type="ECO:0000313" key="3">
    <source>
        <dbReference type="EMBL" id="KAH9318202.1"/>
    </source>
</evidence>
<feature type="region of interest" description="Disordered" evidence="1">
    <location>
        <begin position="157"/>
        <end position="200"/>
    </location>
</feature>
<keyword evidence="4" id="KW-1185">Reference proteome</keyword>
<dbReference type="PROSITE" id="PS00141">
    <property type="entry name" value="ASP_PROTEASE"/>
    <property type="match status" value="1"/>
</dbReference>
<dbReference type="InterPro" id="IPR005162">
    <property type="entry name" value="Retrotrans_gag_dom"/>
</dbReference>
<dbReference type="InterPro" id="IPR021109">
    <property type="entry name" value="Peptidase_aspartic_dom_sf"/>
</dbReference>
<dbReference type="GO" id="GO:0004190">
    <property type="term" value="F:aspartic-type endopeptidase activity"/>
    <property type="evidence" value="ECO:0007669"/>
    <property type="project" value="InterPro"/>
</dbReference>
<dbReference type="InterPro" id="IPR001969">
    <property type="entry name" value="Aspartic_peptidase_AS"/>
</dbReference>
<organism evidence="3 4">
    <name type="scientific">Taxus chinensis</name>
    <name type="common">Chinese yew</name>
    <name type="synonym">Taxus wallichiana var. chinensis</name>
    <dbReference type="NCBI Taxonomy" id="29808"/>
    <lineage>
        <taxon>Eukaryota</taxon>
        <taxon>Viridiplantae</taxon>
        <taxon>Streptophyta</taxon>
        <taxon>Embryophyta</taxon>
        <taxon>Tracheophyta</taxon>
        <taxon>Spermatophyta</taxon>
        <taxon>Pinopsida</taxon>
        <taxon>Pinidae</taxon>
        <taxon>Conifers II</taxon>
        <taxon>Cupressales</taxon>
        <taxon>Taxaceae</taxon>
        <taxon>Taxus</taxon>
    </lineage>
</organism>
<feature type="domain" description="Retrotransposon gag" evidence="2">
    <location>
        <begin position="43"/>
        <end position="131"/>
    </location>
</feature>
<dbReference type="AlphaFoldDB" id="A0AA38LEI6"/>
<dbReference type="GO" id="GO:0006508">
    <property type="term" value="P:proteolysis"/>
    <property type="evidence" value="ECO:0007669"/>
    <property type="project" value="InterPro"/>
</dbReference>
<evidence type="ECO:0000259" key="2">
    <source>
        <dbReference type="Pfam" id="PF03732"/>
    </source>
</evidence>
<dbReference type="SUPFAM" id="SSF50630">
    <property type="entry name" value="Acid proteases"/>
    <property type="match status" value="1"/>
</dbReference>
<evidence type="ECO:0000313" key="4">
    <source>
        <dbReference type="Proteomes" id="UP000824469"/>
    </source>
</evidence>
<dbReference type="Proteomes" id="UP000824469">
    <property type="component" value="Unassembled WGS sequence"/>
</dbReference>
<accession>A0AA38LEI6</accession>
<dbReference type="PANTHER" id="PTHR35046">
    <property type="entry name" value="ZINC KNUCKLE (CCHC-TYPE) FAMILY PROTEIN"/>
    <property type="match status" value="1"/>
</dbReference>
<sequence>KINSDAVENWLDQLTSYFSVNQFTDKEKITFSLLKSSLAVKNWWGVYKNGLERDELGITEEPTWNDFVDAIKEEYYLVGAYDDLYIQWQQLRQGKDQSVQDYTDKFHSLSARLGIQDTEQHRILKYRSGLQWSIREDLEFFQFQTLGEAYKFSVKIEQKHKRRTTRNQPVRGKNDKEGQTRGQGWKQKESQGNKMQKEKTGKWCDLHKTNRHSKEECRAIKSLLAESSSSTLSAPAVTDPEVKDEDDEIIDADPDVIIATSKVKNMDEKERLFHSKLWVKGKPLHFILDSGSQKNLISVDVVKSLNLPVKPHPQPYSIGWLNPGRDLQVTQQCLLPYAIKPFHDEVMCDVAPLDVCDVLLGQPFMWDRHGIYESRPRRVTITIGSRRYRIPE</sequence>
<dbReference type="PANTHER" id="PTHR35046:SF26">
    <property type="entry name" value="RNA-DIRECTED DNA POLYMERASE"/>
    <property type="match status" value="1"/>
</dbReference>
<feature type="compositionally biased region" description="Basic and acidic residues" evidence="1">
    <location>
        <begin position="186"/>
        <end position="200"/>
    </location>
</feature>
<dbReference type="EMBL" id="JAHRHJ020000004">
    <property type="protein sequence ID" value="KAH9318202.1"/>
    <property type="molecule type" value="Genomic_DNA"/>
</dbReference>
<dbReference type="Pfam" id="PF03732">
    <property type="entry name" value="Retrotrans_gag"/>
    <property type="match status" value="1"/>
</dbReference>
<comment type="caution">
    <text evidence="3">The sequence shown here is derived from an EMBL/GenBank/DDBJ whole genome shotgun (WGS) entry which is preliminary data.</text>
</comment>
<dbReference type="Gene3D" id="2.40.70.10">
    <property type="entry name" value="Acid Proteases"/>
    <property type="match status" value="1"/>
</dbReference>
<dbReference type="CDD" id="cd00303">
    <property type="entry name" value="retropepsin_like"/>
    <property type="match status" value="1"/>
</dbReference>
<dbReference type="OMA" id="DAVENWL"/>